<evidence type="ECO:0000313" key="7">
    <source>
        <dbReference type="Proteomes" id="UP000284057"/>
    </source>
</evidence>
<dbReference type="InterPro" id="IPR025996">
    <property type="entry name" value="MT1864/Rv1816-like_C"/>
</dbReference>
<dbReference type="AlphaFoldDB" id="A0A418KGZ6"/>
<dbReference type="PROSITE" id="PS50977">
    <property type="entry name" value="HTH_TETR_2"/>
    <property type="match status" value="1"/>
</dbReference>
<reference evidence="6 7" key="1">
    <citation type="submission" date="2018-09" db="EMBL/GenBank/DDBJ databases">
        <title>Isolation, diversity and antifungal activity of actinobacteria from wheat.</title>
        <authorList>
            <person name="Han C."/>
        </authorList>
    </citation>
    <scope>NUCLEOTIDE SEQUENCE [LARGE SCALE GENOMIC DNA]</scope>
    <source>
        <strain evidence="6 7">NEAU-YY265</strain>
    </source>
</reference>
<name>A0A418KGZ6_9ACTN</name>
<dbReference type="InterPro" id="IPR036271">
    <property type="entry name" value="Tet_transcr_reg_TetR-rel_C_sf"/>
</dbReference>
<dbReference type="InterPro" id="IPR001647">
    <property type="entry name" value="HTH_TetR"/>
</dbReference>
<feature type="DNA-binding region" description="H-T-H motif" evidence="4">
    <location>
        <begin position="31"/>
        <end position="50"/>
    </location>
</feature>
<keyword evidence="2 4" id="KW-0238">DNA-binding</keyword>
<comment type="caution">
    <text evidence="6">The sequence shown here is derived from an EMBL/GenBank/DDBJ whole genome shotgun (WGS) entry which is preliminary data.</text>
</comment>
<proteinExistence type="predicted"/>
<dbReference type="InterPro" id="IPR009057">
    <property type="entry name" value="Homeodomain-like_sf"/>
</dbReference>
<keyword evidence="3" id="KW-0804">Transcription</keyword>
<evidence type="ECO:0000256" key="3">
    <source>
        <dbReference type="ARBA" id="ARBA00023163"/>
    </source>
</evidence>
<accession>A0A418KGZ6</accession>
<dbReference type="OrthoDB" id="3173376at2"/>
<dbReference type="PANTHER" id="PTHR30055">
    <property type="entry name" value="HTH-TYPE TRANSCRIPTIONAL REGULATOR RUTR"/>
    <property type="match status" value="1"/>
</dbReference>
<dbReference type="InterPro" id="IPR050109">
    <property type="entry name" value="HTH-type_TetR-like_transc_reg"/>
</dbReference>
<feature type="domain" description="HTH tetR-type" evidence="5">
    <location>
        <begin position="8"/>
        <end position="68"/>
    </location>
</feature>
<dbReference type="GO" id="GO:0003700">
    <property type="term" value="F:DNA-binding transcription factor activity"/>
    <property type="evidence" value="ECO:0007669"/>
    <property type="project" value="TreeGrafter"/>
</dbReference>
<dbReference type="SUPFAM" id="SSF46689">
    <property type="entry name" value="Homeodomain-like"/>
    <property type="match status" value="1"/>
</dbReference>
<keyword evidence="7" id="KW-1185">Reference proteome</keyword>
<dbReference type="PANTHER" id="PTHR30055:SF220">
    <property type="entry name" value="TETR-FAMILY REGULATORY PROTEIN"/>
    <property type="match status" value="1"/>
</dbReference>
<dbReference type="Pfam" id="PF13305">
    <property type="entry name" value="TetR_C_33"/>
    <property type="match status" value="1"/>
</dbReference>
<evidence type="ECO:0000256" key="4">
    <source>
        <dbReference type="PROSITE-ProRule" id="PRU00335"/>
    </source>
</evidence>
<keyword evidence="1" id="KW-0805">Transcription regulation</keyword>
<evidence type="ECO:0000256" key="1">
    <source>
        <dbReference type="ARBA" id="ARBA00023015"/>
    </source>
</evidence>
<dbReference type="SUPFAM" id="SSF48498">
    <property type="entry name" value="Tetracyclin repressor-like, C-terminal domain"/>
    <property type="match status" value="1"/>
</dbReference>
<evidence type="ECO:0000256" key="2">
    <source>
        <dbReference type="ARBA" id="ARBA00023125"/>
    </source>
</evidence>
<organism evidence="6 7">
    <name type="scientific">Jiangella rhizosphaerae</name>
    <dbReference type="NCBI Taxonomy" id="2293569"/>
    <lineage>
        <taxon>Bacteria</taxon>
        <taxon>Bacillati</taxon>
        <taxon>Actinomycetota</taxon>
        <taxon>Actinomycetes</taxon>
        <taxon>Jiangellales</taxon>
        <taxon>Jiangellaceae</taxon>
        <taxon>Jiangella</taxon>
    </lineage>
</organism>
<dbReference type="RefSeq" id="WP_119663123.1">
    <property type="nucleotide sequence ID" value="NZ_QUAL01000426.1"/>
</dbReference>
<sequence length="201" mass="21486">MERGYHHGDLRRALIEAGIELLDDGGVEAAGLRAAARKAGVSHAAPSRHFRDVAAFVAAIAAACFEQLAESMASARMTSSDSVSGFRATGLAYVSFALDHPNRFRVLSHPLVSNKASFPELRDASERTFGVLRQAIIDAQAEGTVRSDDPATVALAAWSMAHGLAILLVDQQLQGKGYAADPQQLTDNILEHLYEGLRPHG</sequence>
<dbReference type="EMBL" id="QUAL01000426">
    <property type="protein sequence ID" value="RIQ11334.1"/>
    <property type="molecule type" value="Genomic_DNA"/>
</dbReference>
<dbReference type="Proteomes" id="UP000284057">
    <property type="component" value="Unassembled WGS sequence"/>
</dbReference>
<evidence type="ECO:0000259" key="5">
    <source>
        <dbReference type="PROSITE" id="PS50977"/>
    </source>
</evidence>
<evidence type="ECO:0000313" key="6">
    <source>
        <dbReference type="EMBL" id="RIQ11334.1"/>
    </source>
</evidence>
<protein>
    <submittedName>
        <fullName evidence="6">TetR/AcrR family transcriptional regulator</fullName>
    </submittedName>
</protein>
<dbReference type="Gene3D" id="1.10.357.10">
    <property type="entry name" value="Tetracycline Repressor, domain 2"/>
    <property type="match status" value="1"/>
</dbReference>
<gene>
    <name evidence="6" type="ORF">DY240_28990</name>
</gene>
<dbReference type="GO" id="GO:0000976">
    <property type="term" value="F:transcription cis-regulatory region binding"/>
    <property type="evidence" value="ECO:0007669"/>
    <property type="project" value="TreeGrafter"/>
</dbReference>